<dbReference type="InterPro" id="IPR047928">
    <property type="entry name" value="Perm_prefix_1"/>
</dbReference>
<dbReference type="RefSeq" id="WP_134342281.1">
    <property type="nucleotide sequence ID" value="NZ_SOGO01000027.1"/>
</dbReference>
<dbReference type="NCBIfam" id="NF038403">
    <property type="entry name" value="perm_prefix_1"/>
    <property type="match status" value="1"/>
</dbReference>
<feature type="transmembrane region" description="Helical" evidence="1">
    <location>
        <begin position="92"/>
        <end position="116"/>
    </location>
</feature>
<evidence type="ECO:0008006" key="4">
    <source>
        <dbReference type="Google" id="ProtNLM"/>
    </source>
</evidence>
<feature type="transmembrane region" description="Helical" evidence="1">
    <location>
        <begin position="251"/>
        <end position="270"/>
    </location>
</feature>
<dbReference type="Pfam" id="PF22564">
    <property type="entry name" value="HAAS"/>
    <property type="match status" value="1"/>
</dbReference>
<keyword evidence="1" id="KW-1133">Transmembrane helix</keyword>
<feature type="transmembrane region" description="Helical" evidence="1">
    <location>
        <begin position="223"/>
        <end position="244"/>
    </location>
</feature>
<dbReference type="EMBL" id="SOGO01000027">
    <property type="protein sequence ID" value="TFD02179.1"/>
    <property type="molecule type" value="Genomic_DNA"/>
</dbReference>
<sequence>MTTPFTPSTLTDRFVTEALRGLPARQRADIEAELRTLIADAIEDRLEAGTDAVAAEHTVLAELGAPRRLAARYSEKPTYLVGPDLYFDYVRVLTVLLSTVVPIWFLFSGIVTFVAGSSAGETVGVAVTGAIETAMSIAFFTTVIFAIIERTSAMRSRRTVVWDPASLPEVLDKRGYFTELVGGISFLVIIASVLIWLQTVGAVEGRDSALIGPIATELWTSGAFYIALFYAAVSISFHLFAYYTGWSVSNAMATIVLDVLFVVPAVWLTASGRLLNPDYFDAVGWPQGVGVVTAIVVVVVLLFSALDSIDAIVRATRKRRTR</sequence>
<organism evidence="2 3">
    <name type="scientific">Cryobacterium sandaracinum</name>
    <dbReference type="NCBI Taxonomy" id="1259247"/>
    <lineage>
        <taxon>Bacteria</taxon>
        <taxon>Bacillati</taxon>
        <taxon>Actinomycetota</taxon>
        <taxon>Actinomycetes</taxon>
        <taxon>Micrococcales</taxon>
        <taxon>Microbacteriaceae</taxon>
        <taxon>Cryobacterium</taxon>
    </lineage>
</organism>
<gene>
    <name evidence="2" type="ORF">E3T25_09850</name>
</gene>
<proteinExistence type="predicted"/>
<evidence type="ECO:0000256" key="1">
    <source>
        <dbReference type="SAM" id="Phobius"/>
    </source>
</evidence>
<comment type="caution">
    <text evidence="2">The sequence shown here is derived from an EMBL/GenBank/DDBJ whole genome shotgun (WGS) entry which is preliminary data.</text>
</comment>
<keyword evidence="1" id="KW-0472">Membrane</keyword>
<feature type="transmembrane region" description="Helical" evidence="1">
    <location>
        <begin position="180"/>
        <end position="203"/>
    </location>
</feature>
<keyword evidence="3" id="KW-1185">Reference proteome</keyword>
<accession>A0ABY2JF41</accession>
<evidence type="ECO:0000313" key="3">
    <source>
        <dbReference type="Proteomes" id="UP000297851"/>
    </source>
</evidence>
<name>A0ABY2JF41_9MICO</name>
<reference evidence="2 3" key="1">
    <citation type="submission" date="2019-03" db="EMBL/GenBank/DDBJ databases">
        <title>Genomics of glacier-inhabiting Cryobacterium strains.</title>
        <authorList>
            <person name="Liu Q."/>
            <person name="Xin Y.-H."/>
        </authorList>
    </citation>
    <scope>NUCLEOTIDE SEQUENCE [LARGE SCALE GENOMIC DNA]</scope>
    <source>
        <strain evidence="2 3">TMT2-16</strain>
    </source>
</reference>
<feature type="transmembrane region" description="Helical" evidence="1">
    <location>
        <begin position="290"/>
        <end position="313"/>
    </location>
</feature>
<evidence type="ECO:0000313" key="2">
    <source>
        <dbReference type="EMBL" id="TFD02179.1"/>
    </source>
</evidence>
<keyword evidence="1" id="KW-0812">Transmembrane</keyword>
<dbReference type="Proteomes" id="UP000297851">
    <property type="component" value="Unassembled WGS sequence"/>
</dbReference>
<feature type="transmembrane region" description="Helical" evidence="1">
    <location>
        <begin position="122"/>
        <end position="148"/>
    </location>
</feature>
<protein>
    <recommendedName>
        <fullName evidence="4">ABC transporter permease</fullName>
    </recommendedName>
</protein>